<comment type="caution">
    <text evidence="1">The sequence shown here is derived from an EMBL/GenBank/DDBJ whole genome shotgun (WGS) entry which is preliminary data.</text>
</comment>
<reference evidence="1 2" key="1">
    <citation type="submission" date="2017-11" db="EMBL/GenBank/DDBJ databases">
        <title>Bradyrhizobium forestalis sp. nov., an efficient nitrogen-fixing bacterium isolated from nodules of forest legume species in the Amazon.</title>
        <authorList>
            <person name="Costa E.M."/>
            <person name="Guimaraes A."/>
            <person name="Carvalho T.S."/>
            <person name="Rodrigues T.L."/>
            <person name="Ribeiro P.R.A."/>
            <person name="Lebbe L."/>
            <person name="Willems A."/>
            <person name="Moreira F.M.S."/>
        </authorList>
    </citation>
    <scope>NUCLEOTIDE SEQUENCE [LARGE SCALE GENOMIC DNA]</scope>
    <source>
        <strain evidence="1 2">INPA54B</strain>
    </source>
</reference>
<name>A0A2M8R5Z7_9BRAD</name>
<dbReference type="EMBL" id="PGVG01000018">
    <property type="protein sequence ID" value="PJG53229.1"/>
    <property type="molecule type" value="Genomic_DNA"/>
</dbReference>
<dbReference type="Proteomes" id="UP000231194">
    <property type="component" value="Unassembled WGS sequence"/>
</dbReference>
<evidence type="ECO:0000313" key="2">
    <source>
        <dbReference type="Proteomes" id="UP000231194"/>
    </source>
</evidence>
<gene>
    <name evidence="1" type="ORF">CVM73_21555</name>
</gene>
<protein>
    <submittedName>
        <fullName evidence="1">Uncharacterized protein</fullName>
    </submittedName>
</protein>
<keyword evidence="2" id="KW-1185">Reference proteome</keyword>
<organism evidence="1 2">
    <name type="scientific">Bradyrhizobium forestalis</name>
    <dbReference type="NCBI Taxonomy" id="1419263"/>
    <lineage>
        <taxon>Bacteria</taxon>
        <taxon>Pseudomonadati</taxon>
        <taxon>Pseudomonadota</taxon>
        <taxon>Alphaproteobacteria</taxon>
        <taxon>Hyphomicrobiales</taxon>
        <taxon>Nitrobacteraceae</taxon>
        <taxon>Bradyrhizobium</taxon>
    </lineage>
</organism>
<sequence length="307" mass="34200">MARFSSSPWRPYEPRFMFPTFAGVESRMGFSIPAWYRPVDIRYLRSLVAGSLRKNFRETVKDLVPELASLVASGFSKKLRFKLLILSRDGEYRATYEFPENYAPGASVEIELSRLFASLKLPQDDYLVIAVMSRGRMDGFRSSPASYSMTYVDQDNVAIYRTGAFARPLNEGRLKAHVGFTGINPKIIATADIVSSLLLINHSSDPEYAHAARPTSKLIRGDGEQIEGDFGEIPPLGAREMSVVDMFGSRVFDFLKPFGGRGTTVTTCAGVTLASLHLQRTNDNRRTLLGIEHSRPAHMNLAGILQH</sequence>
<proteinExistence type="predicted"/>
<dbReference type="OrthoDB" id="8194159at2"/>
<evidence type="ECO:0000313" key="1">
    <source>
        <dbReference type="EMBL" id="PJG53229.1"/>
    </source>
</evidence>
<accession>A0A2M8R5Z7</accession>
<dbReference type="AlphaFoldDB" id="A0A2M8R5Z7"/>